<protein>
    <submittedName>
        <fullName evidence="1">Uncharacterized protein</fullName>
    </submittedName>
</protein>
<evidence type="ECO:0000313" key="1">
    <source>
        <dbReference type="EMBL" id="OBQ43477.1"/>
    </source>
</evidence>
<accession>A0A1B7X291</accession>
<sequence>MNIAVKNLVLSYETLANQAIKFNQAYLQLLKIYEELILAPDWFSELEKSGNSPLKTVVSMQQEQKIIISKFQELSKLIAKAQLYFTTNLESQELANIAHDCQIMIDFVNTIDLVDLHDMFIKIKK</sequence>
<reference evidence="1 2" key="1">
    <citation type="submission" date="2015-09" db="EMBL/GenBank/DDBJ databases">
        <title>Aphanizomenon flos-aquae WA102.</title>
        <authorList>
            <person name="Driscoll C."/>
        </authorList>
    </citation>
    <scope>NUCLEOTIDE SEQUENCE [LARGE SCALE GENOMIC DNA]</scope>
    <source>
        <strain evidence="1">WA102</strain>
    </source>
</reference>
<name>A0A1B7X291_APHFL</name>
<dbReference type="AlphaFoldDB" id="A0A1B7X291"/>
<evidence type="ECO:0000313" key="2">
    <source>
        <dbReference type="Proteomes" id="UP000092093"/>
    </source>
</evidence>
<gene>
    <name evidence="1" type="ORF">AN484_12090</name>
</gene>
<dbReference type="Proteomes" id="UP000092093">
    <property type="component" value="Unassembled WGS sequence"/>
</dbReference>
<dbReference type="EMBL" id="LJOW01000052">
    <property type="protein sequence ID" value="OBQ43477.1"/>
    <property type="molecule type" value="Genomic_DNA"/>
</dbReference>
<proteinExistence type="predicted"/>
<organism evidence="1 2">
    <name type="scientific">Aphanizomenon flos-aquae WA102</name>
    <dbReference type="NCBI Taxonomy" id="1710896"/>
    <lineage>
        <taxon>Bacteria</taxon>
        <taxon>Bacillati</taxon>
        <taxon>Cyanobacteriota</taxon>
        <taxon>Cyanophyceae</taxon>
        <taxon>Nostocales</taxon>
        <taxon>Aphanizomenonaceae</taxon>
        <taxon>Aphanizomenon</taxon>
    </lineage>
</organism>
<comment type="caution">
    <text evidence="1">The sequence shown here is derived from an EMBL/GenBank/DDBJ whole genome shotgun (WGS) entry which is preliminary data.</text>
</comment>